<accession>A0A0W0VAV9</accession>
<dbReference type="AlphaFoldDB" id="A0A0W0VAV9"/>
<keyword evidence="1" id="KW-0472">Membrane</keyword>
<sequence length="53" mass="5892">MLWSCYYKEDLKRQGYVAVAGLILLMMSSLPLSRLPPETCLSSFGEIVALLAL</sequence>
<evidence type="ECO:0000256" key="1">
    <source>
        <dbReference type="SAM" id="Phobius"/>
    </source>
</evidence>
<evidence type="ECO:0000313" key="3">
    <source>
        <dbReference type="Proteomes" id="UP000055035"/>
    </source>
</evidence>
<dbReference type="Proteomes" id="UP000055035">
    <property type="component" value="Unassembled WGS sequence"/>
</dbReference>
<protein>
    <submittedName>
        <fullName evidence="2">Uncharacterized protein</fullName>
    </submittedName>
</protein>
<name>A0A0W0VAV9_9GAMM</name>
<keyword evidence="1" id="KW-0812">Transmembrane</keyword>
<keyword evidence="1" id="KW-1133">Transmembrane helix</keyword>
<dbReference type="STRING" id="456.Ljor_1572"/>
<feature type="transmembrane region" description="Helical" evidence="1">
    <location>
        <begin position="15"/>
        <end position="33"/>
    </location>
</feature>
<comment type="caution">
    <text evidence="2">The sequence shown here is derived from an EMBL/GenBank/DDBJ whole genome shotgun (WGS) entry which is preliminary data.</text>
</comment>
<dbReference type="EMBL" id="LNYJ01000011">
    <property type="protein sequence ID" value="KTD17266.1"/>
    <property type="molecule type" value="Genomic_DNA"/>
</dbReference>
<reference evidence="2 3" key="1">
    <citation type="submission" date="2015-11" db="EMBL/GenBank/DDBJ databases">
        <title>Genomic analysis of 38 Legionella species identifies large and diverse effector repertoires.</title>
        <authorList>
            <person name="Burstein D."/>
            <person name="Amaro F."/>
            <person name="Zusman T."/>
            <person name="Lifshitz Z."/>
            <person name="Cohen O."/>
            <person name="Gilbert J.A."/>
            <person name="Pupko T."/>
            <person name="Shuman H.A."/>
            <person name="Segal G."/>
        </authorList>
    </citation>
    <scope>NUCLEOTIDE SEQUENCE [LARGE SCALE GENOMIC DNA]</scope>
    <source>
        <strain evidence="2 3">BL-540</strain>
    </source>
</reference>
<keyword evidence="3" id="KW-1185">Reference proteome</keyword>
<evidence type="ECO:0000313" key="2">
    <source>
        <dbReference type="EMBL" id="KTD17266.1"/>
    </source>
</evidence>
<gene>
    <name evidence="2" type="ORF">Ljor_1572</name>
</gene>
<proteinExistence type="predicted"/>
<organism evidence="2 3">
    <name type="scientific">Legionella jordanis</name>
    <dbReference type="NCBI Taxonomy" id="456"/>
    <lineage>
        <taxon>Bacteria</taxon>
        <taxon>Pseudomonadati</taxon>
        <taxon>Pseudomonadota</taxon>
        <taxon>Gammaproteobacteria</taxon>
        <taxon>Legionellales</taxon>
        <taxon>Legionellaceae</taxon>
        <taxon>Legionella</taxon>
    </lineage>
</organism>
<dbReference type="RefSeq" id="WP_156413825.1">
    <property type="nucleotide sequence ID" value="NZ_CAXYJA010000005.1"/>
</dbReference>